<gene>
    <name evidence="2" type="ORF">KDW93_20785</name>
</gene>
<dbReference type="Proteomes" id="UP000682266">
    <property type="component" value="Unassembled WGS sequence"/>
</dbReference>
<keyword evidence="1" id="KW-0812">Transmembrane</keyword>
<evidence type="ECO:0000313" key="3">
    <source>
        <dbReference type="Proteomes" id="UP000682266"/>
    </source>
</evidence>
<dbReference type="AlphaFoldDB" id="A0AA41EAB6"/>
<reference evidence="2" key="1">
    <citation type="submission" date="2021-04" db="EMBL/GenBank/DDBJ databases">
        <title>A collection of bacterial strains from the Burkholderia cepacia Research Laboratory and Repository.</title>
        <authorList>
            <person name="Lipuma J."/>
            <person name="Spilker T."/>
        </authorList>
    </citation>
    <scope>NUCLEOTIDE SEQUENCE</scope>
    <source>
        <strain evidence="2">AU36012</strain>
    </source>
</reference>
<comment type="caution">
    <text evidence="2">The sequence shown here is derived from an EMBL/GenBank/DDBJ whole genome shotgun (WGS) entry which is preliminary data.</text>
</comment>
<organism evidence="2 3">
    <name type="scientific">Burkholderia ambifaria</name>
    <dbReference type="NCBI Taxonomy" id="152480"/>
    <lineage>
        <taxon>Bacteria</taxon>
        <taxon>Pseudomonadati</taxon>
        <taxon>Pseudomonadota</taxon>
        <taxon>Betaproteobacteria</taxon>
        <taxon>Burkholderiales</taxon>
        <taxon>Burkholderiaceae</taxon>
        <taxon>Burkholderia</taxon>
        <taxon>Burkholderia cepacia complex</taxon>
    </lineage>
</organism>
<evidence type="ECO:0000313" key="2">
    <source>
        <dbReference type="EMBL" id="MBR8131375.1"/>
    </source>
</evidence>
<protein>
    <recommendedName>
        <fullName evidence="4">DUF4760 domain-containing protein</fullName>
    </recommendedName>
</protein>
<dbReference type="EMBL" id="JAGSVG010000019">
    <property type="protein sequence ID" value="MBR8131375.1"/>
    <property type="molecule type" value="Genomic_DNA"/>
</dbReference>
<evidence type="ECO:0000256" key="1">
    <source>
        <dbReference type="SAM" id="Phobius"/>
    </source>
</evidence>
<name>A0AA41EAB6_9BURK</name>
<sequence length="172" mass="20426">MQEWGVCWQALGVVAAVIFGVVGLYKIYHELRRFNEQREKEIQDKETSAKLKRTEFFLTLHRRLFDDKDLYAVLKLIDGDFPQLKEEEMWDPKRKLLVFFEEIALLIRSNQIDKDVALYMFGYYSMCARHGKNFMYGIDPQREYWSLFFEFSDDAEKFSETYKSGPPAGMAL</sequence>
<accession>A0AA41EAB6</accession>
<keyword evidence="1" id="KW-0472">Membrane</keyword>
<feature type="transmembrane region" description="Helical" evidence="1">
    <location>
        <begin position="6"/>
        <end position="28"/>
    </location>
</feature>
<evidence type="ECO:0008006" key="4">
    <source>
        <dbReference type="Google" id="ProtNLM"/>
    </source>
</evidence>
<keyword evidence="1" id="KW-1133">Transmembrane helix</keyword>
<proteinExistence type="predicted"/>